<dbReference type="RefSeq" id="WP_145879175.1">
    <property type="nucleotide sequence ID" value="NZ_CP046904.1"/>
</dbReference>
<accession>A0ABX6FWZ1</accession>
<proteinExistence type="predicted"/>
<protein>
    <recommendedName>
        <fullName evidence="3">RiboL-PSP-HEPN domain-containing protein</fullName>
    </recommendedName>
</protein>
<organism evidence="1 2">
    <name type="scientific">Pseudoduganella flava</name>
    <dbReference type="NCBI Taxonomy" id="871742"/>
    <lineage>
        <taxon>Bacteria</taxon>
        <taxon>Pseudomonadati</taxon>
        <taxon>Pseudomonadota</taxon>
        <taxon>Betaproteobacteria</taxon>
        <taxon>Burkholderiales</taxon>
        <taxon>Oxalobacteraceae</taxon>
        <taxon>Telluria group</taxon>
        <taxon>Pseudoduganella</taxon>
    </lineage>
</organism>
<keyword evidence="2" id="KW-1185">Reference proteome</keyword>
<evidence type="ECO:0008006" key="3">
    <source>
        <dbReference type="Google" id="ProtNLM"/>
    </source>
</evidence>
<name>A0ABX6FWZ1_9BURK</name>
<evidence type="ECO:0000313" key="1">
    <source>
        <dbReference type="EMBL" id="QGZ42042.1"/>
    </source>
</evidence>
<evidence type="ECO:0000313" key="2">
    <source>
        <dbReference type="Proteomes" id="UP000437862"/>
    </source>
</evidence>
<reference evidence="1 2" key="1">
    <citation type="submission" date="2019-12" db="EMBL/GenBank/DDBJ databases">
        <title>Draft Genome Sequences of Six Type Strains of the Genus Massilia.</title>
        <authorList>
            <person name="Miess H."/>
            <person name="Frediansyah A."/>
            <person name="Goeker M."/>
            <person name="Gross H."/>
        </authorList>
    </citation>
    <scope>NUCLEOTIDE SEQUENCE [LARGE SCALE GENOMIC DNA]</scope>
    <source>
        <strain evidence="1 2">DSM 26639</strain>
    </source>
</reference>
<gene>
    <name evidence="1" type="ORF">GO485_25350</name>
</gene>
<sequence>MTRVATHDGAQRFEAFDKQLKELAELDPLKEINARSSHASQVITFHLVFEYLVEKWIDYKVNGGAPVFRGIEKIGFFNKLYIAKNLGLPKEIFEVLDAVNAQRNKFAHQLTKSEVERKDIFALEKLADSIDCRGAKVSELRLMDEGREVTVSETTPSRALLLLVLHAVFGKLRNFVFYDIYQHNSRPLNC</sequence>
<dbReference type="EMBL" id="CP046904">
    <property type="protein sequence ID" value="QGZ42042.1"/>
    <property type="molecule type" value="Genomic_DNA"/>
</dbReference>
<dbReference type="Proteomes" id="UP000437862">
    <property type="component" value="Chromosome"/>
</dbReference>